<dbReference type="Gene3D" id="3.90.1150.10">
    <property type="entry name" value="Aspartate Aminotransferase, domain 1"/>
    <property type="match status" value="1"/>
</dbReference>
<reference evidence="11 12" key="1">
    <citation type="submission" date="2017-04" db="EMBL/GenBank/DDBJ databases">
        <authorList>
            <person name="Afonso C.L."/>
            <person name="Miller P.J."/>
            <person name="Scott M.A."/>
            <person name="Spackman E."/>
            <person name="Goraichik I."/>
            <person name="Dimitrov K.M."/>
            <person name="Suarez D.L."/>
            <person name="Swayne D.E."/>
        </authorList>
    </citation>
    <scope>NUCLEOTIDE SEQUENCE [LARGE SCALE GENOMIC DNA]</scope>
    <source>
        <strain evidence="11 12">DSM 12816</strain>
    </source>
</reference>
<dbReference type="Gene3D" id="3.40.640.10">
    <property type="entry name" value="Type I PLP-dependent aspartate aminotransferase-like (Major domain)"/>
    <property type="match status" value="1"/>
</dbReference>
<keyword evidence="4 9" id="KW-0032">Aminotransferase</keyword>
<dbReference type="InterPro" id="IPR015422">
    <property type="entry name" value="PyrdxlP-dep_Trfase_small"/>
</dbReference>
<dbReference type="InterPro" id="IPR005861">
    <property type="entry name" value="HisP_aminotrans"/>
</dbReference>
<accession>A0A1W1YLB1</accession>
<keyword evidence="12" id="KW-1185">Reference proteome</keyword>
<dbReference type="AlphaFoldDB" id="A0A1W1YLB1"/>
<keyword evidence="6 9" id="KW-0808">Transferase</keyword>
<dbReference type="Proteomes" id="UP000192790">
    <property type="component" value="Unassembled WGS sequence"/>
</dbReference>
<comment type="catalytic activity">
    <reaction evidence="9">
        <text>L-histidinol phosphate + 2-oxoglutarate = 3-(imidazol-4-yl)-2-oxopropyl phosphate + L-glutamate</text>
        <dbReference type="Rhea" id="RHEA:23744"/>
        <dbReference type="ChEBI" id="CHEBI:16810"/>
        <dbReference type="ChEBI" id="CHEBI:29985"/>
        <dbReference type="ChEBI" id="CHEBI:57766"/>
        <dbReference type="ChEBI" id="CHEBI:57980"/>
        <dbReference type="EC" id="2.6.1.9"/>
    </reaction>
</comment>
<evidence type="ECO:0000256" key="1">
    <source>
        <dbReference type="ARBA" id="ARBA00001933"/>
    </source>
</evidence>
<dbReference type="PANTHER" id="PTHR42885:SF2">
    <property type="entry name" value="HISTIDINOL-PHOSPHATE AMINOTRANSFERASE"/>
    <property type="match status" value="1"/>
</dbReference>
<dbReference type="UniPathway" id="UPA00031">
    <property type="reaction ID" value="UER00012"/>
</dbReference>
<dbReference type="CDD" id="cd00609">
    <property type="entry name" value="AAT_like"/>
    <property type="match status" value="1"/>
</dbReference>
<dbReference type="GO" id="GO:0004400">
    <property type="term" value="F:histidinol-phosphate transaminase activity"/>
    <property type="evidence" value="ECO:0007669"/>
    <property type="project" value="UniProtKB-UniRule"/>
</dbReference>
<evidence type="ECO:0000259" key="10">
    <source>
        <dbReference type="Pfam" id="PF00155"/>
    </source>
</evidence>
<keyword evidence="5 9" id="KW-0028">Amino-acid biosynthesis</keyword>
<dbReference type="RefSeq" id="WP_084233139.1">
    <property type="nucleotide sequence ID" value="NZ_FWXW01000001.1"/>
</dbReference>
<dbReference type="GO" id="GO:0030170">
    <property type="term" value="F:pyridoxal phosphate binding"/>
    <property type="evidence" value="ECO:0007669"/>
    <property type="project" value="InterPro"/>
</dbReference>
<name>A0A1W1YLB1_9FIRM</name>
<evidence type="ECO:0000256" key="6">
    <source>
        <dbReference type="ARBA" id="ARBA00022679"/>
    </source>
</evidence>
<evidence type="ECO:0000313" key="12">
    <source>
        <dbReference type="Proteomes" id="UP000192790"/>
    </source>
</evidence>
<dbReference type="SUPFAM" id="SSF53383">
    <property type="entry name" value="PLP-dependent transferases"/>
    <property type="match status" value="1"/>
</dbReference>
<sequence length="352" mass="39193">MNKYWSPRIRDLKAYVPGEQPRDRILVKLNTNENPYPPSAKVLEAVKNTADGRLRLYPDPDCVSFREAVARQYKLLPENVFPGNGSDELLAFCFLAFFGPGRPVLFPDITYSFYPVYADLFAVPFTPVPLDAEFRIPVSEFCRENGGVIFPNPNAPTGIPLAISQVETVLKANPDSVVIVDEAYIDFGGESAVGLIPRYPNLLVTHTLSKFRSLAGLRAGYALGDKELIAALDCVKNSFNSYTMDRVALAAAEAAVEDTEYFRLLAGRIAATRDKTAEALRSMGFLVLPSAANFLFASHKTVSGEYLQKGLRERGILVRRFQKPRIENFLRISMGTEEQMELLIKALEELLK</sequence>
<dbReference type="EC" id="2.6.1.9" evidence="9"/>
<comment type="cofactor">
    <cofactor evidence="1 9">
        <name>pyridoxal 5'-phosphate</name>
        <dbReference type="ChEBI" id="CHEBI:597326"/>
    </cofactor>
</comment>
<dbReference type="InterPro" id="IPR015424">
    <property type="entry name" value="PyrdxlP-dep_Trfase"/>
</dbReference>
<dbReference type="PANTHER" id="PTHR42885">
    <property type="entry name" value="HISTIDINOL-PHOSPHATE AMINOTRANSFERASE-RELATED"/>
    <property type="match status" value="1"/>
</dbReference>
<evidence type="ECO:0000256" key="4">
    <source>
        <dbReference type="ARBA" id="ARBA00022576"/>
    </source>
</evidence>
<proteinExistence type="inferred from homology"/>
<dbReference type="InterPro" id="IPR004839">
    <property type="entry name" value="Aminotransferase_I/II_large"/>
</dbReference>
<feature type="domain" description="Aminotransferase class I/classII large" evidence="10">
    <location>
        <begin position="25"/>
        <end position="347"/>
    </location>
</feature>
<dbReference type="OrthoDB" id="9813612at2"/>
<evidence type="ECO:0000256" key="3">
    <source>
        <dbReference type="ARBA" id="ARBA00011738"/>
    </source>
</evidence>
<dbReference type="InterPro" id="IPR015421">
    <property type="entry name" value="PyrdxlP-dep_Trfase_major"/>
</dbReference>
<evidence type="ECO:0000256" key="5">
    <source>
        <dbReference type="ARBA" id="ARBA00022605"/>
    </source>
</evidence>
<keyword evidence="8 9" id="KW-0368">Histidine biosynthesis</keyword>
<dbReference type="EMBL" id="FWXW01000001">
    <property type="protein sequence ID" value="SMC36929.1"/>
    <property type="molecule type" value="Genomic_DNA"/>
</dbReference>
<dbReference type="GO" id="GO:0000105">
    <property type="term" value="P:L-histidine biosynthetic process"/>
    <property type="evidence" value="ECO:0007669"/>
    <property type="project" value="UniProtKB-UniRule"/>
</dbReference>
<evidence type="ECO:0000256" key="2">
    <source>
        <dbReference type="ARBA" id="ARBA00007970"/>
    </source>
</evidence>
<dbReference type="Pfam" id="PF00155">
    <property type="entry name" value="Aminotran_1_2"/>
    <property type="match status" value="1"/>
</dbReference>
<evidence type="ECO:0000256" key="7">
    <source>
        <dbReference type="ARBA" id="ARBA00022898"/>
    </source>
</evidence>
<evidence type="ECO:0000256" key="9">
    <source>
        <dbReference type="HAMAP-Rule" id="MF_01023"/>
    </source>
</evidence>
<feature type="modified residue" description="N6-(pyridoxal phosphate)lysine" evidence="9">
    <location>
        <position position="210"/>
    </location>
</feature>
<dbReference type="HAMAP" id="MF_01023">
    <property type="entry name" value="HisC_aminotrans_2"/>
    <property type="match status" value="1"/>
</dbReference>
<comment type="similarity">
    <text evidence="2 9">Belongs to the class-II pyridoxal-phosphate-dependent aminotransferase family. Histidinol-phosphate aminotransferase subfamily.</text>
</comment>
<comment type="pathway">
    <text evidence="9">Amino-acid biosynthesis; L-histidine biosynthesis; L-histidine from 5-phospho-alpha-D-ribose 1-diphosphate: step 7/9.</text>
</comment>
<organism evidence="11 12">
    <name type="scientific">Papillibacter cinnamivorans DSM 12816</name>
    <dbReference type="NCBI Taxonomy" id="1122930"/>
    <lineage>
        <taxon>Bacteria</taxon>
        <taxon>Bacillati</taxon>
        <taxon>Bacillota</taxon>
        <taxon>Clostridia</taxon>
        <taxon>Eubacteriales</taxon>
        <taxon>Oscillospiraceae</taxon>
        <taxon>Papillibacter</taxon>
    </lineage>
</organism>
<dbReference type="STRING" id="1122930.SAMN02745168_0495"/>
<evidence type="ECO:0000313" key="11">
    <source>
        <dbReference type="EMBL" id="SMC36929.1"/>
    </source>
</evidence>
<keyword evidence="7 9" id="KW-0663">Pyridoxal phosphate</keyword>
<dbReference type="NCBIfam" id="TIGR01141">
    <property type="entry name" value="hisC"/>
    <property type="match status" value="1"/>
</dbReference>
<comment type="subunit">
    <text evidence="3 9">Homodimer.</text>
</comment>
<gene>
    <name evidence="9" type="primary">hisC</name>
    <name evidence="11" type="ORF">SAMN02745168_0495</name>
</gene>
<evidence type="ECO:0000256" key="8">
    <source>
        <dbReference type="ARBA" id="ARBA00023102"/>
    </source>
</evidence>
<protein>
    <recommendedName>
        <fullName evidence="9">Histidinol-phosphate aminotransferase</fullName>
        <ecNumber evidence="9">2.6.1.9</ecNumber>
    </recommendedName>
    <alternativeName>
        <fullName evidence="9">Imidazole acetol-phosphate transaminase</fullName>
    </alternativeName>
</protein>